<feature type="domain" description="C2H2-type" evidence="11">
    <location>
        <begin position="114"/>
        <end position="147"/>
    </location>
</feature>
<evidence type="ECO:0000256" key="2">
    <source>
        <dbReference type="ARBA" id="ARBA00022723"/>
    </source>
</evidence>
<dbReference type="FunFam" id="3.30.160.60:FF:000012">
    <property type="entry name" value="RB-associated KRAB zinc finger protein-like"/>
    <property type="match status" value="1"/>
</dbReference>
<evidence type="ECO:0000256" key="8">
    <source>
        <dbReference type="ARBA" id="ARBA00023242"/>
    </source>
</evidence>
<evidence type="ECO:0000256" key="6">
    <source>
        <dbReference type="ARBA" id="ARBA00023015"/>
    </source>
</evidence>
<dbReference type="PROSITE" id="PS00028">
    <property type="entry name" value="ZINC_FINGER_C2H2_1"/>
    <property type="match status" value="2"/>
</dbReference>
<keyword evidence="6" id="KW-0805">Transcription regulation</keyword>
<accession>A0A3M7S635</accession>
<evidence type="ECO:0000313" key="12">
    <source>
        <dbReference type="EMBL" id="RNA31078.1"/>
    </source>
</evidence>
<keyword evidence="3" id="KW-0677">Repeat</keyword>
<dbReference type="PANTHER" id="PTHR24379">
    <property type="entry name" value="KRAB AND ZINC FINGER DOMAIN-CONTAINING"/>
    <property type="match status" value="1"/>
</dbReference>
<evidence type="ECO:0000256" key="9">
    <source>
        <dbReference type="PROSITE-ProRule" id="PRU00042"/>
    </source>
</evidence>
<evidence type="ECO:0000259" key="11">
    <source>
        <dbReference type="PROSITE" id="PS50157"/>
    </source>
</evidence>
<dbReference type="Pfam" id="PF00096">
    <property type="entry name" value="zf-C2H2"/>
    <property type="match status" value="1"/>
</dbReference>
<dbReference type="SUPFAM" id="SSF57667">
    <property type="entry name" value="beta-beta-alpha zinc fingers"/>
    <property type="match status" value="2"/>
</dbReference>
<dbReference type="Pfam" id="PF12874">
    <property type="entry name" value="zf-met"/>
    <property type="match status" value="1"/>
</dbReference>
<dbReference type="InterPro" id="IPR036236">
    <property type="entry name" value="Znf_C2H2_sf"/>
</dbReference>
<keyword evidence="4 9" id="KW-0863">Zinc-finger</keyword>
<comment type="subcellular location">
    <subcellularLocation>
        <location evidence="1">Nucleus</location>
    </subcellularLocation>
</comment>
<sequence length="480" mass="52501">MYQSSPLISTLNFTMSKNSHPNQQRHKRSLDTSADENLAQSNAKKIKHSCHDDRLAFNCELCNSGFANAANLRQHVETFHMKTSMWECSECKKLFTSKSNLKVHLRVHTRIKPYHCKSCNYSCMHHSSIKEHLAKVHPTVVHTSANPAYAFNSGAVPDPEMFNSASFNREAFIAEARQANEKLVAQINTKYRINSSTSSTISSSSSPKSMHSSPNLSINQNENSEIQDYEDSIDDMENSKKIEHHKTTSPKFLSPKNVSFSISSLINEDKTTDEKSCLNNAVFNPWSIYPNQFQFFFQFYKNSTTMIKFTGILLICVSYISCLPGFSGAGRQSFGFGMNPAMGGVNQGMNPMMQQSGFGMAGMNMNNRMSAAMTGMPHSLNPSPPAGISRTASALSGAPSLSPYPNSNGYGSRLMNKLGQIGNRMGVNSMGGGFGMGNQMGMSMGMGNQMGMGMGMGNPMGMGMGSNPGMGMNMGMNRIG</sequence>
<comment type="caution">
    <text evidence="12">The sequence shown here is derived from an EMBL/GenBank/DDBJ whole genome shotgun (WGS) entry which is preliminary data.</text>
</comment>
<dbReference type="PANTHER" id="PTHR24379:SF121">
    <property type="entry name" value="C2H2-TYPE DOMAIN-CONTAINING PROTEIN"/>
    <property type="match status" value="1"/>
</dbReference>
<feature type="region of interest" description="Disordered" evidence="10">
    <location>
        <begin position="196"/>
        <end position="222"/>
    </location>
</feature>
<name>A0A3M7S635_BRAPC</name>
<evidence type="ECO:0000256" key="10">
    <source>
        <dbReference type="SAM" id="MobiDB-lite"/>
    </source>
</evidence>
<organism evidence="12 13">
    <name type="scientific">Brachionus plicatilis</name>
    <name type="common">Marine rotifer</name>
    <name type="synonym">Brachionus muelleri</name>
    <dbReference type="NCBI Taxonomy" id="10195"/>
    <lineage>
        <taxon>Eukaryota</taxon>
        <taxon>Metazoa</taxon>
        <taxon>Spiralia</taxon>
        <taxon>Gnathifera</taxon>
        <taxon>Rotifera</taxon>
        <taxon>Eurotatoria</taxon>
        <taxon>Monogononta</taxon>
        <taxon>Pseudotrocha</taxon>
        <taxon>Ploima</taxon>
        <taxon>Brachionidae</taxon>
        <taxon>Brachionus</taxon>
    </lineage>
</organism>
<evidence type="ECO:0000313" key="13">
    <source>
        <dbReference type="Proteomes" id="UP000276133"/>
    </source>
</evidence>
<dbReference type="EMBL" id="REGN01001992">
    <property type="protein sequence ID" value="RNA31078.1"/>
    <property type="molecule type" value="Genomic_DNA"/>
</dbReference>
<dbReference type="Gene3D" id="3.30.160.60">
    <property type="entry name" value="Classic Zinc Finger"/>
    <property type="match status" value="1"/>
</dbReference>
<keyword evidence="7" id="KW-0804">Transcription</keyword>
<evidence type="ECO:0000256" key="1">
    <source>
        <dbReference type="ARBA" id="ARBA00004123"/>
    </source>
</evidence>
<dbReference type="InterPro" id="IPR013087">
    <property type="entry name" value="Znf_C2H2_type"/>
</dbReference>
<keyword evidence="5" id="KW-0862">Zinc</keyword>
<proteinExistence type="predicted"/>
<evidence type="ECO:0000256" key="3">
    <source>
        <dbReference type="ARBA" id="ARBA00022737"/>
    </source>
</evidence>
<feature type="domain" description="C2H2-type" evidence="11">
    <location>
        <begin position="57"/>
        <end position="85"/>
    </location>
</feature>
<feature type="domain" description="C2H2-type" evidence="11">
    <location>
        <begin position="86"/>
        <end position="113"/>
    </location>
</feature>
<protein>
    <submittedName>
        <fullName evidence="12">Zinc finger protein 394-like</fullName>
    </submittedName>
</protein>
<dbReference type="Proteomes" id="UP000276133">
    <property type="component" value="Unassembled WGS sequence"/>
</dbReference>
<evidence type="ECO:0000256" key="7">
    <source>
        <dbReference type="ARBA" id="ARBA00023163"/>
    </source>
</evidence>
<dbReference type="AlphaFoldDB" id="A0A3M7S635"/>
<feature type="compositionally biased region" description="Low complexity" evidence="10">
    <location>
        <begin position="196"/>
        <end position="217"/>
    </location>
</feature>
<dbReference type="GO" id="GO:0005634">
    <property type="term" value="C:nucleus"/>
    <property type="evidence" value="ECO:0007669"/>
    <property type="project" value="UniProtKB-SubCell"/>
</dbReference>
<dbReference type="STRING" id="10195.A0A3M7S635"/>
<evidence type="ECO:0000256" key="4">
    <source>
        <dbReference type="ARBA" id="ARBA00022771"/>
    </source>
</evidence>
<evidence type="ECO:0000256" key="5">
    <source>
        <dbReference type="ARBA" id="ARBA00022833"/>
    </source>
</evidence>
<dbReference type="SMART" id="SM00355">
    <property type="entry name" value="ZnF_C2H2"/>
    <property type="match status" value="3"/>
</dbReference>
<feature type="region of interest" description="Disordered" evidence="10">
    <location>
        <begin position="375"/>
        <end position="395"/>
    </location>
</feature>
<gene>
    <name evidence="12" type="ORF">BpHYR1_023935</name>
</gene>
<dbReference type="PROSITE" id="PS50157">
    <property type="entry name" value="ZINC_FINGER_C2H2_2"/>
    <property type="match status" value="3"/>
</dbReference>
<dbReference type="GO" id="GO:0008270">
    <property type="term" value="F:zinc ion binding"/>
    <property type="evidence" value="ECO:0007669"/>
    <property type="project" value="UniProtKB-KW"/>
</dbReference>
<keyword evidence="2" id="KW-0479">Metal-binding</keyword>
<feature type="region of interest" description="Disordered" evidence="10">
    <location>
        <begin position="13"/>
        <end position="32"/>
    </location>
</feature>
<reference evidence="12 13" key="1">
    <citation type="journal article" date="2018" name="Sci. Rep.">
        <title>Genomic signatures of local adaptation to the degree of environmental predictability in rotifers.</title>
        <authorList>
            <person name="Franch-Gras L."/>
            <person name="Hahn C."/>
            <person name="Garcia-Roger E.M."/>
            <person name="Carmona M.J."/>
            <person name="Serra M."/>
            <person name="Gomez A."/>
        </authorList>
    </citation>
    <scope>NUCLEOTIDE SEQUENCE [LARGE SCALE GENOMIC DNA]</scope>
    <source>
        <strain evidence="12">HYR1</strain>
    </source>
</reference>
<keyword evidence="13" id="KW-1185">Reference proteome</keyword>
<dbReference type="OrthoDB" id="1405595at2759"/>
<keyword evidence="8" id="KW-0539">Nucleus</keyword>
<feature type="compositionally biased region" description="Polar residues" evidence="10">
    <location>
        <begin position="13"/>
        <end position="22"/>
    </location>
</feature>